<dbReference type="Pfam" id="PF00046">
    <property type="entry name" value="Homeodomain"/>
    <property type="match status" value="1"/>
</dbReference>
<sequence length="326" mass="34960">MQRDGPARDPALHLLTSYFIDSILSSRSPCDGQHGGDPAEPRKLPEALPSAKESCPPARGSADSEAQEGGRAAAVAAGGSRAGCPTGRIAAESRAVRAAEEAAGLGPLKRKQRRYRTTFSNFQLEELERAFCKSHYPDVFTREELAMRLELTEARVQVWFQNRRAKWRKREKNEILGAMPGISLTPPLGMYLDVPLSQAPLLDPSWRTVPISTLALPSVAPTISPATLTPFGFGNLTWTSLFRNPVLSPQLGRFLGALNPLVTTASVLMKAPGPPADPAVTAFANPLPAEIKASSITELRLKAKAPSAQPVPSLSLAPPVAHSHKC</sequence>
<dbReference type="PANTHER" id="PTHR24329:SF340">
    <property type="entry name" value="ARISTALESS RELATED HOMEOBOX"/>
    <property type="match status" value="1"/>
</dbReference>
<dbReference type="Gene3D" id="1.10.10.60">
    <property type="entry name" value="Homeodomain-like"/>
    <property type="match status" value="1"/>
</dbReference>
<feature type="compositionally biased region" description="Low complexity" evidence="7">
    <location>
        <begin position="69"/>
        <end position="84"/>
    </location>
</feature>
<evidence type="ECO:0000256" key="5">
    <source>
        <dbReference type="PROSITE-ProRule" id="PRU00108"/>
    </source>
</evidence>
<accession>A0ABM5EVM7</accession>
<keyword evidence="4 5" id="KW-0539">Nucleus</keyword>
<dbReference type="PROSITE" id="PS50071">
    <property type="entry name" value="HOMEOBOX_2"/>
    <property type="match status" value="1"/>
</dbReference>
<comment type="subcellular location">
    <subcellularLocation>
        <location evidence="1 5 6">Nucleus</location>
    </subcellularLocation>
</comment>
<name>A0ABM5EVM7_9SAUR</name>
<keyword evidence="3 5" id="KW-0371">Homeobox</keyword>
<dbReference type="SUPFAM" id="SSF46689">
    <property type="entry name" value="Homeodomain-like"/>
    <property type="match status" value="1"/>
</dbReference>
<dbReference type="InterPro" id="IPR009057">
    <property type="entry name" value="Homeodomain-like_sf"/>
</dbReference>
<feature type="region of interest" description="Disordered" evidence="7">
    <location>
        <begin position="26"/>
        <end position="84"/>
    </location>
</feature>
<evidence type="ECO:0000256" key="2">
    <source>
        <dbReference type="ARBA" id="ARBA00023125"/>
    </source>
</evidence>
<keyword evidence="9" id="KW-1185">Reference proteome</keyword>
<gene>
    <name evidence="10" type="primary">ESX1</name>
</gene>
<dbReference type="InterPro" id="IPR001356">
    <property type="entry name" value="HD"/>
</dbReference>
<organism evidence="9 10">
    <name type="scientific">Pogona vitticeps</name>
    <name type="common">central bearded dragon</name>
    <dbReference type="NCBI Taxonomy" id="103695"/>
    <lineage>
        <taxon>Eukaryota</taxon>
        <taxon>Metazoa</taxon>
        <taxon>Chordata</taxon>
        <taxon>Craniata</taxon>
        <taxon>Vertebrata</taxon>
        <taxon>Euteleostomi</taxon>
        <taxon>Lepidosauria</taxon>
        <taxon>Squamata</taxon>
        <taxon>Bifurcata</taxon>
        <taxon>Unidentata</taxon>
        <taxon>Episquamata</taxon>
        <taxon>Toxicofera</taxon>
        <taxon>Iguania</taxon>
        <taxon>Acrodonta</taxon>
        <taxon>Agamidae</taxon>
        <taxon>Amphibolurinae</taxon>
        <taxon>Pogona</taxon>
    </lineage>
</organism>
<evidence type="ECO:0000313" key="9">
    <source>
        <dbReference type="Proteomes" id="UP001652642"/>
    </source>
</evidence>
<dbReference type="PANTHER" id="PTHR24329">
    <property type="entry name" value="HOMEOBOX PROTEIN ARISTALESS"/>
    <property type="match status" value="1"/>
</dbReference>
<evidence type="ECO:0000256" key="7">
    <source>
        <dbReference type="SAM" id="MobiDB-lite"/>
    </source>
</evidence>
<dbReference type="GO" id="GO:0003677">
    <property type="term" value="F:DNA binding"/>
    <property type="evidence" value="ECO:0007669"/>
    <property type="project" value="UniProtKB-KW"/>
</dbReference>
<dbReference type="InterPro" id="IPR050649">
    <property type="entry name" value="Paired_Homeobox_TFs"/>
</dbReference>
<dbReference type="RefSeq" id="XP_072837200.1">
    <property type="nucleotide sequence ID" value="XM_072981099.1"/>
</dbReference>
<evidence type="ECO:0000256" key="6">
    <source>
        <dbReference type="RuleBase" id="RU000682"/>
    </source>
</evidence>
<proteinExistence type="predicted"/>
<keyword evidence="2 5" id="KW-0238">DNA-binding</keyword>
<dbReference type="GeneID" id="140702255"/>
<feature type="domain" description="Homeobox" evidence="8">
    <location>
        <begin position="110"/>
        <end position="170"/>
    </location>
</feature>
<evidence type="ECO:0000256" key="3">
    <source>
        <dbReference type="ARBA" id="ARBA00023155"/>
    </source>
</evidence>
<dbReference type="Proteomes" id="UP001652642">
    <property type="component" value="Chromosome 11"/>
</dbReference>
<feature type="DNA-binding region" description="Homeobox" evidence="5">
    <location>
        <begin position="112"/>
        <end position="171"/>
    </location>
</feature>
<dbReference type="SMART" id="SM00389">
    <property type="entry name" value="HOX"/>
    <property type="match status" value="1"/>
</dbReference>
<protein>
    <submittedName>
        <fullName evidence="10">Homeobox protein ESX1</fullName>
    </submittedName>
</protein>
<evidence type="ECO:0000313" key="10">
    <source>
        <dbReference type="RefSeq" id="XP_072837200.1"/>
    </source>
</evidence>
<dbReference type="PROSITE" id="PS00027">
    <property type="entry name" value="HOMEOBOX_1"/>
    <property type="match status" value="1"/>
</dbReference>
<dbReference type="InterPro" id="IPR017970">
    <property type="entry name" value="Homeobox_CS"/>
</dbReference>
<dbReference type="CDD" id="cd00086">
    <property type="entry name" value="homeodomain"/>
    <property type="match status" value="1"/>
</dbReference>
<evidence type="ECO:0000259" key="8">
    <source>
        <dbReference type="PROSITE" id="PS50071"/>
    </source>
</evidence>
<reference evidence="10" key="1">
    <citation type="submission" date="2025-08" db="UniProtKB">
        <authorList>
            <consortium name="RefSeq"/>
        </authorList>
    </citation>
    <scope>IDENTIFICATION</scope>
</reference>
<evidence type="ECO:0000256" key="1">
    <source>
        <dbReference type="ARBA" id="ARBA00004123"/>
    </source>
</evidence>
<evidence type="ECO:0000256" key="4">
    <source>
        <dbReference type="ARBA" id="ARBA00023242"/>
    </source>
</evidence>